<name>A0A4S3KRV7_9GAMM</name>
<keyword evidence="1" id="KW-1133">Transmembrane helix</keyword>
<dbReference type="RefSeq" id="WP_081127895.1">
    <property type="nucleotide sequence ID" value="NZ_DAHXOC010000011.1"/>
</dbReference>
<sequence>MNNMIWLVKREFWEHRGGFFWAPFWTGVAVLALTLLGLLAGEVGLMVHGAHGTFEVNGVTTNLQEMLAHVGPQQVEQVAKALAGSLYSLDAVFTLVIGIVLFFYLLGALYDDRRDRSVLFWKSLPVSDAATVTSKALMAVVLIPLLVFAIFLCTWLLLMLVMSAVVLLHGGSPWQLIWGQSNLLPLLTLQIAALPAHMLLSLLTAGWLLLCSAAVRSKPFLSAVLIPILVGIANGWIGLMGVPTVSSHLLWGEGIKRLLLGTIVGPANTIVAEAAFGRDRGFVVDWSTTWRGVADLYATPGLWIGAVLGIVLIAGAVWFRRRSSEA</sequence>
<feature type="transmembrane region" description="Helical" evidence="1">
    <location>
        <begin position="220"/>
        <end position="242"/>
    </location>
</feature>
<organism evidence="2 3">
    <name type="scientific">Metallibacterium scheffleri</name>
    <dbReference type="NCBI Taxonomy" id="993689"/>
    <lineage>
        <taxon>Bacteria</taxon>
        <taxon>Pseudomonadati</taxon>
        <taxon>Pseudomonadota</taxon>
        <taxon>Gammaproteobacteria</taxon>
        <taxon>Lysobacterales</taxon>
        <taxon>Rhodanobacteraceae</taxon>
        <taxon>Metallibacterium</taxon>
    </lineage>
</organism>
<keyword evidence="1" id="KW-0472">Membrane</keyword>
<accession>A0A4S3KRV7</accession>
<dbReference type="Proteomes" id="UP000307749">
    <property type="component" value="Unassembled WGS sequence"/>
</dbReference>
<comment type="caution">
    <text evidence="2">The sequence shown here is derived from an EMBL/GenBank/DDBJ whole genome shotgun (WGS) entry which is preliminary data.</text>
</comment>
<dbReference type="AlphaFoldDB" id="A0A4S3KRV7"/>
<dbReference type="EMBL" id="MWQO01000015">
    <property type="protein sequence ID" value="THD11198.1"/>
    <property type="molecule type" value="Genomic_DNA"/>
</dbReference>
<feature type="transmembrane region" description="Helical" evidence="1">
    <location>
        <begin position="20"/>
        <end position="40"/>
    </location>
</feature>
<dbReference type="STRING" id="993689.GCA_002077135_02321"/>
<protein>
    <submittedName>
        <fullName evidence="2">Uncharacterized protein</fullName>
    </submittedName>
</protein>
<gene>
    <name evidence="2" type="ORF">B1806_04720</name>
</gene>
<proteinExistence type="predicted"/>
<feature type="transmembrane region" description="Helical" evidence="1">
    <location>
        <begin position="91"/>
        <end position="110"/>
    </location>
</feature>
<keyword evidence="1" id="KW-0812">Transmembrane</keyword>
<feature type="transmembrane region" description="Helical" evidence="1">
    <location>
        <begin position="137"/>
        <end position="167"/>
    </location>
</feature>
<feature type="transmembrane region" description="Helical" evidence="1">
    <location>
        <begin position="301"/>
        <end position="319"/>
    </location>
</feature>
<evidence type="ECO:0000313" key="3">
    <source>
        <dbReference type="Proteomes" id="UP000307749"/>
    </source>
</evidence>
<feature type="transmembrane region" description="Helical" evidence="1">
    <location>
        <begin position="187"/>
        <end position="208"/>
    </location>
</feature>
<reference evidence="2 3" key="1">
    <citation type="submission" date="2017-02" db="EMBL/GenBank/DDBJ databases">
        <title>Whole genome sequencing of Metallibacterium scheffleri DSM 24874 (T).</title>
        <authorList>
            <person name="Kumar S."/>
            <person name="Patil P."/>
            <person name="Patil P.B."/>
        </authorList>
    </citation>
    <scope>NUCLEOTIDE SEQUENCE [LARGE SCALE GENOMIC DNA]</scope>
    <source>
        <strain evidence="2 3">DSM 24874</strain>
    </source>
</reference>
<evidence type="ECO:0000256" key="1">
    <source>
        <dbReference type="SAM" id="Phobius"/>
    </source>
</evidence>
<keyword evidence="3" id="KW-1185">Reference proteome</keyword>
<evidence type="ECO:0000313" key="2">
    <source>
        <dbReference type="EMBL" id="THD11198.1"/>
    </source>
</evidence>